<name>A0A1E5RGR2_9ASCO</name>
<sequence>MSHLQNINNSKKTSHSAQEIASTNPFADHVQQGTKRRQKLFRVYSENEKTNFAQETGHRLYDDDKYRPLHDKEHIFQKRHFSVNEEDRPNMDFNVSKDNNTISNYHPSYNDSNYKLKSFRHQGSLFDSDGDDDEEEDDTSGEQCRNGRGANLEDNEEAYNKFFTDSIELDNECVIPLDKLPRLKSDQSLKRKPGIAGKKRMRRNSDDMFDEYIPDFDMINNLNRLAQYYELNGSHAGSQPQLSQEIEEAKENDEQEQQDILSKTNITRHNRTDALKVGLSKQIGKRKDNTNYGNKEESQIRQSPRVAALTNASSFSSLKSILEHSKATPIPVQFSDRARKRLPKTGTDSLESTYVMRTGKSHDFELDLSKVPDNFDSLPYSQRKKTILTLFPNQDFKTVLEEIRSPKNKLRRRANTLTSNTSSSLSTKSLTYSSSANAQTLLQQFNAPNVDGLGTAGSSSSSLAECDRNIDQSTKKKSISKGLELMGYQLDKIIGYGAWGVIRECHSLTDKSDIKAMKIVRFKHHAEVRKSVLNEVNIWKQLHHKNILSLVTYHYDDHAMFCLMDKIQGGTLYDIVAKNWHLNENLDLWTRSKEVVQFALQIIDALRYLHTEKRIVHGDLKLENCLINEIDNRILLCDFGMAQSCPENTGSLSTQAREIIGFENSTQLSSANSSAPSSSSSSSSSLLSLSASRGASQIAHHKIRKLKDSSQDTPRCYGFKPSSSTLKVPVLHNDHSKSHSLMGITSFHSNYGPALQSLTLSSETILPSNLASRNSNSSLTQLQNLRESIKSPIMPEQHHHKQKHKRPEYSRIDDIENNDSSENQIGSLPYAAPELVANVSNLISFETDIWALGCMLYCMVLGRLPFQHEYEPRLRLMIESGKYNKALLKEALGPVDKYLYQAIEGCLIKDLQDRWNLEKVAKYLNKSAQKRVSAVNPS</sequence>
<protein>
    <submittedName>
        <fullName evidence="3">Nitrogen network kinase 1</fullName>
    </submittedName>
</protein>
<feature type="compositionally biased region" description="Acidic residues" evidence="1">
    <location>
        <begin position="245"/>
        <end position="254"/>
    </location>
</feature>
<feature type="region of interest" description="Disordered" evidence="1">
    <location>
        <begin position="791"/>
        <end position="818"/>
    </location>
</feature>
<dbReference type="Pfam" id="PF00069">
    <property type="entry name" value="Pkinase"/>
    <property type="match status" value="2"/>
</dbReference>
<feature type="region of interest" description="Disordered" evidence="1">
    <location>
        <begin position="284"/>
        <end position="305"/>
    </location>
</feature>
<dbReference type="STRING" id="56408.A0A1E5RGR2"/>
<evidence type="ECO:0000259" key="2">
    <source>
        <dbReference type="PROSITE" id="PS50011"/>
    </source>
</evidence>
<proteinExistence type="predicted"/>
<dbReference type="SUPFAM" id="SSF56112">
    <property type="entry name" value="Protein kinase-like (PK-like)"/>
    <property type="match status" value="1"/>
</dbReference>
<feature type="compositionally biased region" description="Polar residues" evidence="1">
    <location>
        <begin position="235"/>
        <end position="244"/>
    </location>
</feature>
<dbReference type="EMBL" id="LPNM01000006">
    <property type="protein sequence ID" value="OEJ86102.1"/>
    <property type="molecule type" value="Genomic_DNA"/>
</dbReference>
<dbReference type="OrthoDB" id="4062651at2759"/>
<dbReference type="InterPro" id="IPR008271">
    <property type="entry name" value="Ser/Thr_kinase_AS"/>
</dbReference>
<feature type="domain" description="Protein kinase" evidence="2">
    <location>
        <begin position="488"/>
        <end position="924"/>
    </location>
</feature>
<dbReference type="AlphaFoldDB" id="A0A1E5RGR2"/>
<dbReference type="PROSITE" id="PS50011">
    <property type="entry name" value="PROTEIN_KINASE_DOM"/>
    <property type="match status" value="1"/>
</dbReference>
<keyword evidence="3" id="KW-0418">Kinase</keyword>
<dbReference type="InParanoid" id="A0A1E5RGR2"/>
<gene>
    <name evidence="3" type="ORF">AWRI3579_g1492</name>
</gene>
<comment type="caution">
    <text evidence="3">The sequence shown here is derived from an EMBL/GenBank/DDBJ whole genome shotgun (WGS) entry which is preliminary data.</text>
</comment>
<evidence type="ECO:0000256" key="1">
    <source>
        <dbReference type="SAM" id="MobiDB-lite"/>
    </source>
</evidence>
<organism evidence="3 4">
    <name type="scientific">Hanseniaspora osmophila</name>
    <dbReference type="NCBI Taxonomy" id="56408"/>
    <lineage>
        <taxon>Eukaryota</taxon>
        <taxon>Fungi</taxon>
        <taxon>Dikarya</taxon>
        <taxon>Ascomycota</taxon>
        <taxon>Saccharomycotina</taxon>
        <taxon>Saccharomycetes</taxon>
        <taxon>Saccharomycodales</taxon>
        <taxon>Saccharomycodaceae</taxon>
        <taxon>Hanseniaspora</taxon>
    </lineage>
</organism>
<feature type="compositionally biased region" description="Basic and acidic residues" evidence="1">
    <location>
        <begin position="78"/>
        <end position="90"/>
    </location>
</feature>
<feature type="region of interest" description="Disordered" evidence="1">
    <location>
        <begin position="78"/>
        <end position="99"/>
    </location>
</feature>
<evidence type="ECO:0000313" key="4">
    <source>
        <dbReference type="Proteomes" id="UP000095728"/>
    </source>
</evidence>
<keyword evidence="3" id="KW-0808">Transferase</keyword>
<feature type="compositionally biased region" description="Acidic residues" evidence="1">
    <location>
        <begin position="128"/>
        <end position="140"/>
    </location>
</feature>
<accession>A0A1E5RGR2</accession>
<dbReference type="GO" id="GO:0004672">
    <property type="term" value="F:protein kinase activity"/>
    <property type="evidence" value="ECO:0007669"/>
    <property type="project" value="InterPro"/>
</dbReference>
<evidence type="ECO:0000313" key="3">
    <source>
        <dbReference type="EMBL" id="OEJ86102.1"/>
    </source>
</evidence>
<dbReference type="PROSITE" id="PS00108">
    <property type="entry name" value="PROTEIN_KINASE_ST"/>
    <property type="match status" value="1"/>
</dbReference>
<dbReference type="PANTHER" id="PTHR24347">
    <property type="entry name" value="SERINE/THREONINE-PROTEIN KINASE"/>
    <property type="match status" value="1"/>
</dbReference>
<dbReference type="SMART" id="SM00220">
    <property type="entry name" value="S_TKc"/>
    <property type="match status" value="1"/>
</dbReference>
<dbReference type="CDD" id="cd00180">
    <property type="entry name" value="PKc"/>
    <property type="match status" value="1"/>
</dbReference>
<feature type="region of interest" description="Disordered" evidence="1">
    <location>
        <begin position="235"/>
        <end position="254"/>
    </location>
</feature>
<dbReference type="InterPro" id="IPR000719">
    <property type="entry name" value="Prot_kinase_dom"/>
</dbReference>
<dbReference type="Proteomes" id="UP000095728">
    <property type="component" value="Unassembled WGS sequence"/>
</dbReference>
<feature type="region of interest" description="Disordered" evidence="1">
    <location>
        <begin position="700"/>
        <end position="720"/>
    </location>
</feature>
<dbReference type="InterPro" id="IPR011009">
    <property type="entry name" value="Kinase-like_dom_sf"/>
</dbReference>
<feature type="compositionally biased region" description="Basic and acidic residues" evidence="1">
    <location>
        <begin position="285"/>
        <end position="299"/>
    </location>
</feature>
<dbReference type="Gene3D" id="1.10.510.10">
    <property type="entry name" value="Transferase(Phosphotransferase) domain 1"/>
    <property type="match status" value="2"/>
</dbReference>
<dbReference type="FunCoup" id="A0A1E5RGR2">
    <property type="interactions" value="256"/>
</dbReference>
<keyword evidence="4" id="KW-1185">Reference proteome</keyword>
<feature type="region of interest" description="Disordered" evidence="1">
    <location>
        <begin position="123"/>
        <end position="152"/>
    </location>
</feature>
<reference evidence="4" key="1">
    <citation type="journal article" date="2016" name="Genome Announc.">
        <title>Genome sequences of three species of Hanseniaspora isolated from spontaneous wine fermentations.</title>
        <authorList>
            <person name="Sternes P.R."/>
            <person name="Lee D."/>
            <person name="Kutyna D.R."/>
            <person name="Borneman A.R."/>
        </authorList>
    </citation>
    <scope>NUCLEOTIDE SEQUENCE [LARGE SCALE GENOMIC DNA]</scope>
    <source>
        <strain evidence="4">AWRI3579</strain>
    </source>
</reference>
<dbReference type="GO" id="GO:0005524">
    <property type="term" value="F:ATP binding"/>
    <property type="evidence" value="ECO:0007669"/>
    <property type="project" value="InterPro"/>
</dbReference>